<keyword evidence="2" id="KW-0479">Metal-binding</keyword>
<dbReference type="Proteomes" id="UP000720189">
    <property type="component" value="Unassembled WGS sequence"/>
</dbReference>
<dbReference type="PROSITE" id="PS50297">
    <property type="entry name" value="ANK_REP_REGION"/>
    <property type="match status" value="2"/>
</dbReference>
<evidence type="ECO:0000256" key="8">
    <source>
        <dbReference type="ARBA" id="ARBA00023422"/>
    </source>
</evidence>
<dbReference type="RefSeq" id="XP_046051659.1">
    <property type="nucleotide sequence ID" value="XM_046185567.1"/>
</dbReference>
<evidence type="ECO:0000256" key="3">
    <source>
        <dbReference type="ARBA" id="ARBA00022771"/>
    </source>
</evidence>
<keyword evidence="3" id="KW-0863">Zinc-finger</keyword>
<dbReference type="InterPro" id="IPR017907">
    <property type="entry name" value="Znf_RING_CS"/>
</dbReference>
<dbReference type="PANTHER" id="PTHR24185">
    <property type="entry name" value="CALCIUM-INDEPENDENT PHOSPHOLIPASE A2-GAMMA"/>
    <property type="match status" value="1"/>
</dbReference>
<feature type="repeat" description="ANK" evidence="9">
    <location>
        <begin position="864"/>
        <end position="896"/>
    </location>
</feature>
<dbReference type="Pfam" id="PF01734">
    <property type="entry name" value="Patatin"/>
    <property type="match status" value="1"/>
</dbReference>
<dbReference type="GO" id="GO:0047499">
    <property type="term" value="F:calcium-independent phospholipase A2 activity"/>
    <property type="evidence" value="ECO:0007669"/>
    <property type="project" value="TreeGrafter"/>
</dbReference>
<keyword evidence="7 10" id="KW-0443">Lipid metabolism</keyword>
<dbReference type="CDD" id="cd07199">
    <property type="entry name" value="Pat17_PNPLA8_PNPLA9_like"/>
    <property type="match status" value="1"/>
</dbReference>
<feature type="region of interest" description="Disordered" evidence="11">
    <location>
        <begin position="697"/>
        <end position="750"/>
    </location>
</feature>
<feature type="active site" description="Nucleophile" evidence="10">
    <location>
        <position position="283"/>
    </location>
</feature>
<dbReference type="EC" id="3.1.1.4" evidence="1"/>
<feature type="active site" description="Proton acceptor" evidence="10">
    <location>
        <position position="424"/>
    </location>
</feature>
<dbReference type="GO" id="GO:0019369">
    <property type="term" value="P:arachidonate metabolic process"/>
    <property type="evidence" value="ECO:0007669"/>
    <property type="project" value="TreeGrafter"/>
</dbReference>
<dbReference type="GeneID" id="70215521"/>
<evidence type="ECO:0000256" key="10">
    <source>
        <dbReference type="PROSITE-ProRule" id="PRU01161"/>
    </source>
</evidence>
<evidence type="ECO:0000256" key="5">
    <source>
        <dbReference type="ARBA" id="ARBA00022833"/>
    </source>
</evidence>
<keyword evidence="5" id="KW-0862">Zinc</keyword>
<evidence type="ECO:0000256" key="11">
    <source>
        <dbReference type="SAM" id="MobiDB-lite"/>
    </source>
</evidence>
<dbReference type="InterPro" id="IPR002110">
    <property type="entry name" value="Ankyrin_rpt"/>
</dbReference>
<evidence type="ECO:0000256" key="2">
    <source>
        <dbReference type="ARBA" id="ARBA00022723"/>
    </source>
</evidence>
<comment type="caution">
    <text evidence="13">The sequence shown here is derived from an EMBL/GenBank/DDBJ whole genome shotgun (WGS) entry which is preliminary data.</text>
</comment>
<feature type="compositionally biased region" description="Low complexity" evidence="11">
    <location>
        <begin position="728"/>
        <end position="741"/>
    </location>
</feature>
<evidence type="ECO:0000256" key="7">
    <source>
        <dbReference type="ARBA" id="ARBA00023098"/>
    </source>
</evidence>
<feature type="repeat" description="ANK" evidence="9">
    <location>
        <begin position="796"/>
        <end position="828"/>
    </location>
</feature>
<dbReference type="EMBL" id="JAGMUX010000005">
    <property type="protein sequence ID" value="KAH7258951.1"/>
    <property type="molecule type" value="Genomic_DNA"/>
</dbReference>
<protein>
    <recommendedName>
        <fullName evidence="1">phospholipase A2</fullName>
        <ecNumber evidence="1">3.1.1.4</ecNumber>
    </recommendedName>
</protein>
<proteinExistence type="predicted"/>
<evidence type="ECO:0000313" key="14">
    <source>
        <dbReference type="Proteomes" id="UP000720189"/>
    </source>
</evidence>
<evidence type="ECO:0000256" key="4">
    <source>
        <dbReference type="ARBA" id="ARBA00022801"/>
    </source>
</evidence>
<dbReference type="OrthoDB" id="194358at2759"/>
<feature type="compositionally biased region" description="Polar residues" evidence="11">
    <location>
        <begin position="697"/>
        <end position="715"/>
    </location>
</feature>
<dbReference type="GO" id="GO:0016020">
    <property type="term" value="C:membrane"/>
    <property type="evidence" value="ECO:0007669"/>
    <property type="project" value="TreeGrafter"/>
</dbReference>
<dbReference type="PROSITE" id="PS51635">
    <property type="entry name" value="PNPLA"/>
    <property type="match status" value="1"/>
</dbReference>
<evidence type="ECO:0000256" key="9">
    <source>
        <dbReference type="PROSITE-ProRule" id="PRU00023"/>
    </source>
</evidence>
<dbReference type="GO" id="GO:0046486">
    <property type="term" value="P:glycerolipid metabolic process"/>
    <property type="evidence" value="ECO:0007669"/>
    <property type="project" value="UniProtKB-ARBA"/>
</dbReference>
<evidence type="ECO:0000313" key="13">
    <source>
        <dbReference type="EMBL" id="KAH7258951.1"/>
    </source>
</evidence>
<dbReference type="InterPro" id="IPR002641">
    <property type="entry name" value="PNPLA_dom"/>
</dbReference>
<dbReference type="Gene3D" id="1.25.40.20">
    <property type="entry name" value="Ankyrin repeat-containing domain"/>
    <property type="match status" value="2"/>
</dbReference>
<dbReference type="SUPFAM" id="SSF52151">
    <property type="entry name" value="FabD/lysophospholipase-like"/>
    <property type="match status" value="1"/>
</dbReference>
<name>A0A9P9HKK9_FUSRE</name>
<dbReference type="GO" id="GO:0016042">
    <property type="term" value="P:lipid catabolic process"/>
    <property type="evidence" value="ECO:0007669"/>
    <property type="project" value="UniProtKB-UniRule"/>
</dbReference>
<evidence type="ECO:0000256" key="1">
    <source>
        <dbReference type="ARBA" id="ARBA00013278"/>
    </source>
</evidence>
<evidence type="ECO:0000256" key="6">
    <source>
        <dbReference type="ARBA" id="ARBA00022963"/>
    </source>
</evidence>
<reference evidence="13" key="1">
    <citation type="journal article" date="2021" name="Nat. Commun.">
        <title>Genetic determinants of endophytism in the Arabidopsis root mycobiome.</title>
        <authorList>
            <person name="Mesny F."/>
            <person name="Miyauchi S."/>
            <person name="Thiergart T."/>
            <person name="Pickel B."/>
            <person name="Atanasova L."/>
            <person name="Karlsson M."/>
            <person name="Huettel B."/>
            <person name="Barry K.W."/>
            <person name="Haridas S."/>
            <person name="Chen C."/>
            <person name="Bauer D."/>
            <person name="Andreopoulos W."/>
            <person name="Pangilinan J."/>
            <person name="LaButti K."/>
            <person name="Riley R."/>
            <person name="Lipzen A."/>
            <person name="Clum A."/>
            <person name="Drula E."/>
            <person name="Henrissat B."/>
            <person name="Kohler A."/>
            <person name="Grigoriev I.V."/>
            <person name="Martin F.M."/>
            <person name="Hacquard S."/>
        </authorList>
    </citation>
    <scope>NUCLEOTIDE SEQUENCE</scope>
    <source>
        <strain evidence="13">MPI-CAGE-AT-0023</strain>
    </source>
</reference>
<dbReference type="Pfam" id="PF00023">
    <property type="entry name" value="Ank"/>
    <property type="match status" value="1"/>
</dbReference>
<keyword evidence="9" id="KW-0040">ANK repeat</keyword>
<dbReference type="Gene3D" id="3.40.1090.10">
    <property type="entry name" value="Cytosolic phospholipase A2 catalytic domain"/>
    <property type="match status" value="1"/>
</dbReference>
<dbReference type="GO" id="GO:0008270">
    <property type="term" value="F:zinc ion binding"/>
    <property type="evidence" value="ECO:0007669"/>
    <property type="project" value="UniProtKB-KW"/>
</dbReference>
<gene>
    <name evidence="13" type="ORF">BKA55DRAFT_294435</name>
</gene>
<feature type="domain" description="PNPLA" evidence="12">
    <location>
        <begin position="243"/>
        <end position="437"/>
    </location>
</feature>
<dbReference type="SUPFAM" id="SSF48403">
    <property type="entry name" value="Ankyrin repeat"/>
    <property type="match status" value="1"/>
</dbReference>
<dbReference type="SMART" id="SM00248">
    <property type="entry name" value="ANK"/>
    <property type="match status" value="4"/>
</dbReference>
<feature type="repeat" description="ANK" evidence="9">
    <location>
        <begin position="897"/>
        <end position="929"/>
    </location>
</feature>
<keyword evidence="4 10" id="KW-0378">Hydrolase</keyword>
<feature type="short sequence motif" description="GXSXG" evidence="10">
    <location>
        <begin position="281"/>
        <end position="285"/>
    </location>
</feature>
<evidence type="ECO:0000259" key="12">
    <source>
        <dbReference type="PROSITE" id="PS51635"/>
    </source>
</evidence>
<dbReference type="PANTHER" id="PTHR24185:SF1">
    <property type="entry name" value="CALCIUM-INDEPENDENT PHOSPHOLIPASE A2-GAMMA"/>
    <property type="match status" value="1"/>
</dbReference>
<comment type="catalytic activity">
    <reaction evidence="8">
        <text>a 1,2-diacyl-sn-glycero-3-phosphocholine + H2O = a 1-acyl-sn-glycero-3-phosphocholine + a fatty acid + H(+)</text>
        <dbReference type="Rhea" id="RHEA:15801"/>
        <dbReference type="ChEBI" id="CHEBI:15377"/>
        <dbReference type="ChEBI" id="CHEBI:15378"/>
        <dbReference type="ChEBI" id="CHEBI:28868"/>
        <dbReference type="ChEBI" id="CHEBI:57643"/>
        <dbReference type="ChEBI" id="CHEBI:58168"/>
        <dbReference type="EC" id="3.1.1.4"/>
    </reaction>
    <physiologicalReaction direction="left-to-right" evidence="8">
        <dbReference type="Rhea" id="RHEA:15802"/>
    </physiologicalReaction>
</comment>
<dbReference type="InterPro" id="IPR036770">
    <property type="entry name" value="Ankyrin_rpt-contain_sf"/>
</dbReference>
<keyword evidence="14" id="KW-1185">Reference proteome</keyword>
<dbReference type="PROSITE" id="PS50088">
    <property type="entry name" value="ANK_REPEAT"/>
    <property type="match status" value="3"/>
</dbReference>
<organism evidence="13 14">
    <name type="scientific">Fusarium redolens</name>
    <dbReference type="NCBI Taxonomy" id="48865"/>
    <lineage>
        <taxon>Eukaryota</taxon>
        <taxon>Fungi</taxon>
        <taxon>Dikarya</taxon>
        <taxon>Ascomycota</taxon>
        <taxon>Pezizomycotina</taxon>
        <taxon>Sordariomycetes</taxon>
        <taxon>Hypocreomycetidae</taxon>
        <taxon>Hypocreales</taxon>
        <taxon>Nectriaceae</taxon>
        <taxon>Fusarium</taxon>
        <taxon>Fusarium redolens species complex</taxon>
    </lineage>
</organism>
<keyword evidence="6 10" id="KW-0442">Lipid degradation</keyword>
<accession>A0A9P9HKK9</accession>
<feature type="short sequence motif" description="DGA/G" evidence="10">
    <location>
        <begin position="424"/>
        <end position="426"/>
    </location>
</feature>
<feature type="short sequence motif" description="GXGXXG" evidence="10">
    <location>
        <begin position="247"/>
        <end position="252"/>
    </location>
</feature>
<dbReference type="Pfam" id="PF12796">
    <property type="entry name" value="Ank_2"/>
    <property type="match status" value="1"/>
</dbReference>
<dbReference type="PROSITE" id="PS00518">
    <property type="entry name" value="ZF_RING_1"/>
    <property type="match status" value="1"/>
</dbReference>
<dbReference type="AlphaFoldDB" id="A0A9P9HKK9"/>
<sequence length="970" mass="106563">MVHIVLLPSVVFDKDTRAICTRAISQFLDSKSPCAYIDPDSGEKCVNTKSGHRIGHQSASGDLLHDGNFVVGDFNSAKFLLAIESALHTTMRGINLSGPSNHCDWRRLAAVHHRQNIDTLRRLGGYPASHDEKRRFPFGYNPEDNPFALARSFLSLYSSLSNRGTEINATFCLSCLFGRPEYRLPCGHVICETCVDDFDDTDLDKRYPGRFIHQRCIICGSSSSDKWPFITTIRPPFSGLRVLSLDGGGVRGIVELTVLNRLEKEVGLGIPIGSFFDLIVGTSTGGIIALGIGVQRRSVVECTSLFRNICSKGFEAKFLTKSRFFGWAARWFSSSIYKTDVLETALQNAFEGKDPKSLYGLNSSCRVAVTTTAKEDCHLIANYNPGGKDRYLDSKLPLWKAARCTSAAPMYFEPISHAGNECRDGGLKENNPIQVALNESRKIWEDPTYDVILSIGSGRARYPAAEPVSTAIIPKWLAHLFSTLVSTMNGEDAWDRFLTSQDKRIRDRASRLNLRFDGSTEPALDDTGAIATMEAAAKKAAFYEKTSISPFSATSGILHADALQCIADKLRASLYFFELGSITKHGAVTVIHGWICSRLMPNDQGFEELLTRTSKFLVRGKVYEVKRVADDKPLRFAIEFQHQHLDEPIRIDANFGATHSTSISGFPMTLKTLFAHSERQPTSSAPVPLAELASNTSQINPTTGINTDESTSLKKTSAADLSVNTQHTTRAVPPQQTATAPQPKPMEANPNTVENLVSAAKKNDSVKVVELLDQKLLLERGAKANICAKRPVFLGTGGTPITMAAGKGHLEVVRYLLEKGCDDESPEKLPGWDAFIIACERGQLNIIKYFLEEKHLNANRIGNNGITPLMTAAQSQQTAVMEYLVKRGAHIDAVDIDGSAALLHAVMNKRVGAVEWLVSRGADARKQNKNGVSPLKLAQEELKKKADDKNAAAMVKWLEMPINVAFHTKA</sequence>
<dbReference type="InterPro" id="IPR016035">
    <property type="entry name" value="Acyl_Trfase/lysoPLipase"/>
</dbReference>